<proteinExistence type="predicted"/>
<gene>
    <name evidence="3" type="ORF">C7I36_03855</name>
</gene>
<dbReference type="EMBL" id="PXYH01000004">
    <property type="protein sequence ID" value="PSJ45863.1"/>
    <property type="molecule type" value="Genomic_DNA"/>
</dbReference>
<evidence type="ECO:0000313" key="3">
    <source>
        <dbReference type="EMBL" id="PSJ45863.1"/>
    </source>
</evidence>
<keyword evidence="1" id="KW-0472">Membrane</keyword>
<dbReference type="RefSeq" id="WP_106452415.1">
    <property type="nucleotide sequence ID" value="NZ_PXYH01000004.1"/>
</dbReference>
<dbReference type="PANTHER" id="PTHR42709:SF11">
    <property type="entry name" value="DEDA FAMILY PROTEIN"/>
    <property type="match status" value="1"/>
</dbReference>
<protein>
    <submittedName>
        <fullName evidence="3">Alkaline phosphatase</fullName>
    </submittedName>
</protein>
<dbReference type="InterPro" id="IPR032816">
    <property type="entry name" value="VTT_dom"/>
</dbReference>
<dbReference type="GO" id="GO:0005886">
    <property type="term" value="C:plasma membrane"/>
    <property type="evidence" value="ECO:0007669"/>
    <property type="project" value="UniProtKB-ARBA"/>
</dbReference>
<feature type="transmembrane region" description="Helical" evidence="1">
    <location>
        <begin position="174"/>
        <end position="195"/>
    </location>
</feature>
<reference evidence="3 4" key="1">
    <citation type="submission" date="2018-03" db="EMBL/GenBank/DDBJ databases">
        <title>The draft genome of Zobellella taiwanensis JCM 13381.</title>
        <authorList>
            <person name="Liu L."/>
            <person name="Li L."/>
            <person name="Wang T."/>
            <person name="Zhang X."/>
            <person name="Liang L."/>
        </authorList>
    </citation>
    <scope>NUCLEOTIDE SEQUENCE [LARGE SCALE GENOMIC DNA]</scope>
    <source>
        <strain evidence="3 4">JCM 13381</strain>
    </source>
</reference>
<evidence type="ECO:0000259" key="2">
    <source>
        <dbReference type="Pfam" id="PF09335"/>
    </source>
</evidence>
<accession>A0A2P7R6Q5</accession>
<feature type="transmembrane region" description="Helical" evidence="1">
    <location>
        <begin position="137"/>
        <end position="162"/>
    </location>
</feature>
<dbReference type="Pfam" id="PF09335">
    <property type="entry name" value="VTT_dom"/>
    <property type="match status" value="1"/>
</dbReference>
<evidence type="ECO:0000313" key="4">
    <source>
        <dbReference type="Proteomes" id="UP000242181"/>
    </source>
</evidence>
<name>A0A2P7R6Q5_9GAMM</name>
<dbReference type="InterPro" id="IPR051311">
    <property type="entry name" value="DedA_domain"/>
</dbReference>
<keyword evidence="1" id="KW-0812">Transmembrane</keyword>
<sequence length="197" mass="21016">MTAPSSSLPPWIGRFTGSAWLLPVLFVASLLEALIIPIPLELILIPLLLMERRRAWLLATVTLAGCLAGALIGYLFGAWLFDSLGQWLLARLGAAEAFDQFGLTLAEDGFMAIIIVGVTPVPFQVAMLAAGAGEYPLGLFLLASAIARGIRYYGLAALVMLVGERAQGLWRRHAGLLGLGMLGLALLGYGVSRWLTP</sequence>
<dbReference type="AlphaFoldDB" id="A0A2P7R6Q5"/>
<dbReference type="PANTHER" id="PTHR42709">
    <property type="entry name" value="ALKALINE PHOSPHATASE LIKE PROTEIN"/>
    <property type="match status" value="1"/>
</dbReference>
<keyword evidence="4" id="KW-1185">Reference proteome</keyword>
<evidence type="ECO:0000256" key="1">
    <source>
        <dbReference type="SAM" id="Phobius"/>
    </source>
</evidence>
<comment type="caution">
    <text evidence="3">The sequence shown here is derived from an EMBL/GenBank/DDBJ whole genome shotgun (WGS) entry which is preliminary data.</text>
</comment>
<dbReference type="Proteomes" id="UP000242181">
    <property type="component" value="Unassembled WGS sequence"/>
</dbReference>
<organism evidence="3 4">
    <name type="scientific">Zobellella taiwanensis</name>
    <dbReference type="NCBI Taxonomy" id="347535"/>
    <lineage>
        <taxon>Bacteria</taxon>
        <taxon>Pseudomonadati</taxon>
        <taxon>Pseudomonadota</taxon>
        <taxon>Gammaproteobacteria</taxon>
        <taxon>Aeromonadales</taxon>
        <taxon>Aeromonadaceae</taxon>
        <taxon>Zobellella</taxon>
    </lineage>
</organism>
<feature type="transmembrane region" description="Helical" evidence="1">
    <location>
        <begin position="20"/>
        <end position="49"/>
    </location>
</feature>
<feature type="domain" description="VTT" evidence="2">
    <location>
        <begin position="55"/>
        <end position="156"/>
    </location>
</feature>
<dbReference type="OrthoDB" id="9130337at2"/>
<feature type="transmembrane region" description="Helical" evidence="1">
    <location>
        <begin position="56"/>
        <end position="81"/>
    </location>
</feature>
<keyword evidence="1" id="KW-1133">Transmembrane helix</keyword>